<evidence type="ECO:0000256" key="6">
    <source>
        <dbReference type="SAM" id="Phobius"/>
    </source>
</evidence>
<keyword evidence="3 6" id="KW-0812">Transmembrane</keyword>
<dbReference type="Pfam" id="PF01810">
    <property type="entry name" value="LysE"/>
    <property type="match status" value="1"/>
</dbReference>
<dbReference type="GeneID" id="47723065"/>
<keyword evidence="5 6" id="KW-0472">Membrane</keyword>
<keyword evidence="4 6" id="KW-1133">Transmembrane helix</keyword>
<comment type="subcellular location">
    <subcellularLocation>
        <location evidence="1">Cell membrane</location>
        <topology evidence="1">Multi-pass membrane protein</topology>
    </subcellularLocation>
</comment>
<keyword evidence="2" id="KW-1003">Cell membrane</keyword>
<dbReference type="GO" id="GO:0015171">
    <property type="term" value="F:amino acid transmembrane transporter activity"/>
    <property type="evidence" value="ECO:0007669"/>
    <property type="project" value="TreeGrafter"/>
</dbReference>
<dbReference type="KEGG" id="tmar:MARIT_1544"/>
<evidence type="ECO:0000256" key="2">
    <source>
        <dbReference type="ARBA" id="ARBA00022475"/>
    </source>
</evidence>
<evidence type="ECO:0000256" key="5">
    <source>
        <dbReference type="ARBA" id="ARBA00023136"/>
    </source>
</evidence>
<evidence type="ECO:0000313" key="8">
    <source>
        <dbReference type="Proteomes" id="UP000231564"/>
    </source>
</evidence>
<dbReference type="GO" id="GO:0005886">
    <property type="term" value="C:plasma membrane"/>
    <property type="evidence" value="ECO:0007669"/>
    <property type="project" value="UniProtKB-SubCell"/>
</dbReference>
<dbReference type="PANTHER" id="PTHR30086:SF20">
    <property type="entry name" value="ARGININE EXPORTER PROTEIN ARGO-RELATED"/>
    <property type="match status" value="1"/>
</dbReference>
<dbReference type="Proteomes" id="UP000231564">
    <property type="component" value="Chromosome MARIT"/>
</dbReference>
<feature type="transmembrane region" description="Helical" evidence="6">
    <location>
        <begin position="6"/>
        <end position="28"/>
    </location>
</feature>
<dbReference type="STRING" id="1349785.GCA_000509405_01899"/>
<reference evidence="7 8" key="1">
    <citation type="submission" date="2016-11" db="EMBL/GenBank/DDBJ databases">
        <authorList>
            <person name="Jaros S."/>
            <person name="Januszkiewicz K."/>
            <person name="Wedrychowicz H."/>
        </authorList>
    </citation>
    <scope>NUCLEOTIDE SEQUENCE [LARGE SCALE GENOMIC DNA]</scope>
    <source>
        <strain evidence="7">NCIMB 2154T</strain>
    </source>
</reference>
<dbReference type="PANTHER" id="PTHR30086">
    <property type="entry name" value="ARGININE EXPORTER PROTEIN ARGO"/>
    <property type="match status" value="1"/>
</dbReference>
<organism evidence="7 8">
    <name type="scientific">Tenacibaculum maritimum NCIMB 2154</name>
    <dbReference type="NCBI Taxonomy" id="1349785"/>
    <lineage>
        <taxon>Bacteria</taxon>
        <taxon>Pseudomonadati</taxon>
        <taxon>Bacteroidota</taxon>
        <taxon>Flavobacteriia</taxon>
        <taxon>Flavobacteriales</taxon>
        <taxon>Flavobacteriaceae</taxon>
        <taxon>Tenacibaculum</taxon>
    </lineage>
</organism>
<keyword evidence="8" id="KW-1185">Reference proteome</keyword>
<evidence type="ECO:0000256" key="1">
    <source>
        <dbReference type="ARBA" id="ARBA00004651"/>
    </source>
</evidence>
<dbReference type="RefSeq" id="WP_100211174.1">
    <property type="nucleotide sequence ID" value="NZ_CP138495.1"/>
</dbReference>
<dbReference type="EMBL" id="LT634361">
    <property type="protein sequence ID" value="SFZ82339.1"/>
    <property type="molecule type" value="Genomic_DNA"/>
</dbReference>
<dbReference type="AlphaFoldDB" id="A0A2H1E9M9"/>
<protein>
    <submittedName>
        <fullName evidence="7">LysE type amino acid transporter</fullName>
    </submittedName>
</protein>
<dbReference type="PIRSF" id="PIRSF006324">
    <property type="entry name" value="LeuE"/>
    <property type="match status" value="1"/>
</dbReference>
<dbReference type="InterPro" id="IPR001123">
    <property type="entry name" value="LeuE-type"/>
</dbReference>
<name>A0A2H1E9M9_9FLAO</name>
<feature type="transmembrane region" description="Helical" evidence="6">
    <location>
        <begin position="40"/>
        <end position="65"/>
    </location>
</feature>
<dbReference type="OrthoDB" id="9784202at2"/>
<accession>A0A2H1E9M9</accession>
<proteinExistence type="predicted"/>
<evidence type="ECO:0000313" key="7">
    <source>
        <dbReference type="EMBL" id="SFZ82339.1"/>
    </source>
</evidence>
<feature type="transmembrane region" description="Helical" evidence="6">
    <location>
        <begin position="186"/>
        <end position="204"/>
    </location>
</feature>
<gene>
    <name evidence="7" type="ORF">MARIT_1544</name>
</gene>
<feature type="transmembrane region" description="Helical" evidence="6">
    <location>
        <begin position="71"/>
        <end position="91"/>
    </location>
</feature>
<feature type="transmembrane region" description="Helical" evidence="6">
    <location>
        <begin position="149"/>
        <end position="174"/>
    </location>
</feature>
<feature type="transmembrane region" description="Helical" evidence="6">
    <location>
        <begin position="112"/>
        <end position="137"/>
    </location>
</feature>
<evidence type="ECO:0000256" key="3">
    <source>
        <dbReference type="ARBA" id="ARBA00022692"/>
    </source>
</evidence>
<evidence type="ECO:0000256" key="4">
    <source>
        <dbReference type="ARBA" id="ARBA00022989"/>
    </source>
</evidence>
<sequence>MELDVLISFIVATIVLACSPGPDNMFVLTQSITHGSKYGLATVVGLILGCLVHTTLVAFGVSAIIKEHDNLFFAIKTFGALYLLYLSYQVFRADTEIHLSKRNTQSKPLLQLLKQGFTMNVLNPKVSIFFLAFFPGFLFSKEMNNVLQFYILGAIFMSVSLIIFSIIAFLAGVISEKIKNNKQVGIYLKWMQIVAFMTIAIFILI</sequence>